<dbReference type="Pfam" id="PF25230">
    <property type="entry name" value="DUF7846"/>
    <property type="match status" value="1"/>
</dbReference>
<keyword evidence="7 9" id="KW-0472">Membrane</keyword>
<evidence type="ECO:0000256" key="5">
    <source>
        <dbReference type="ARBA" id="ARBA00022692"/>
    </source>
</evidence>
<feature type="transmembrane region" description="Helical" evidence="9">
    <location>
        <begin position="131"/>
        <end position="147"/>
    </location>
</feature>
<organism evidence="12 13">
    <name type="scientific">Haloarchaeobius iranensis</name>
    <dbReference type="NCBI Taxonomy" id="996166"/>
    <lineage>
        <taxon>Archaea</taxon>
        <taxon>Methanobacteriati</taxon>
        <taxon>Methanobacteriota</taxon>
        <taxon>Stenosarchaea group</taxon>
        <taxon>Halobacteria</taxon>
        <taxon>Halobacteriales</taxon>
        <taxon>Halorubellaceae</taxon>
        <taxon>Haloarchaeobius</taxon>
    </lineage>
</organism>
<evidence type="ECO:0000256" key="8">
    <source>
        <dbReference type="SAM" id="MobiDB-lite"/>
    </source>
</evidence>
<keyword evidence="13" id="KW-1185">Reference proteome</keyword>
<keyword evidence="6 9" id="KW-1133">Transmembrane helix</keyword>
<evidence type="ECO:0000256" key="3">
    <source>
        <dbReference type="ARBA" id="ARBA00022676"/>
    </source>
</evidence>
<dbReference type="InterPro" id="IPR050297">
    <property type="entry name" value="LipidA_mod_glycosyltrf_83"/>
</dbReference>
<evidence type="ECO:0000256" key="6">
    <source>
        <dbReference type="ARBA" id="ARBA00022989"/>
    </source>
</evidence>
<evidence type="ECO:0000256" key="7">
    <source>
        <dbReference type="ARBA" id="ARBA00023136"/>
    </source>
</evidence>
<reference evidence="12 13" key="1">
    <citation type="submission" date="2016-10" db="EMBL/GenBank/DDBJ databases">
        <authorList>
            <person name="de Groot N.N."/>
        </authorList>
    </citation>
    <scope>NUCLEOTIDE SEQUENCE [LARGE SCALE GENOMIC DNA]</scope>
    <source>
        <strain evidence="13">EB21,IBRC-M 10013,KCTC 4048</strain>
    </source>
</reference>
<feature type="domain" description="Glycosyltransferase RgtA/B/C/D-like" evidence="10">
    <location>
        <begin position="88"/>
        <end position="220"/>
    </location>
</feature>
<accession>A0A1G9TVR9</accession>
<proteinExistence type="predicted"/>
<evidence type="ECO:0000313" key="12">
    <source>
        <dbReference type="EMBL" id="SDM51691.1"/>
    </source>
</evidence>
<feature type="transmembrane region" description="Helical" evidence="9">
    <location>
        <begin position="17"/>
        <end position="37"/>
    </location>
</feature>
<feature type="transmembrane region" description="Helical" evidence="9">
    <location>
        <begin position="312"/>
        <end position="330"/>
    </location>
</feature>
<protein>
    <submittedName>
        <fullName evidence="12">Dolichyl-phosphate-mannose-protein mannosyltransferase</fullName>
    </submittedName>
</protein>
<dbReference type="AlphaFoldDB" id="A0A1G9TVR9"/>
<gene>
    <name evidence="12" type="ORF">SAMN05192554_103158</name>
</gene>
<dbReference type="PANTHER" id="PTHR33908">
    <property type="entry name" value="MANNOSYLTRANSFERASE YKCB-RELATED"/>
    <property type="match status" value="1"/>
</dbReference>
<dbReference type="Proteomes" id="UP000199370">
    <property type="component" value="Unassembled WGS sequence"/>
</dbReference>
<name>A0A1G9TVR9_9EURY</name>
<feature type="transmembrane region" description="Helical" evidence="9">
    <location>
        <begin position="200"/>
        <end position="218"/>
    </location>
</feature>
<dbReference type="GO" id="GO:0008610">
    <property type="term" value="P:lipid biosynthetic process"/>
    <property type="evidence" value="ECO:0007669"/>
    <property type="project" value="UniProtKB-ARBA"/>
</dbReference>
<dbReference type="GO" id="GO:0005886">
    <property type="term" value="C:plasma membrane"/>
    <property type="evidence" value="ECO:0007669"/>
    <property type="project" value="UniProtKB-SubCell"/>
</dbReference>
<feature type="domain" description="DUF7846" evidence="11">
    <location>
        <begin position="483"/>
        <end position="660"/>
    </location>
</feature>
<evidence type="ECO:0000259" key="11">
    <source>
        <dbReference type="Pfam" id="PF25230"/>
    </source>
</evidence>
<evidence type="ECO:0000256" key="1">
    <source>
        <dbReference type="ARBA" id="ARBA00004651"/>
    </source>
</evidence>
<dbReference type="GO" id="GO:0016763">
    <property type="term" value="F:pentosyltransferase activity"/>
    <property type="evidence" value="ECO:0007669"/>
    <property type="project" value="TreeGrafter"/>
</dbReference>
<comment type="subcellular location">
    <subcellularLocation>
        <location evidence="1">Cell membrane</location>
        <topology evidence="1">Multi-pass membrane protein</topology>
    </subcellularLocation>
</comment>
<feature type="region of interest" description="Disordered" evidence="8">
    <location>
        <begin position="738"/>
        <end position="767"/>
    </location>
</feature>
<feature type="transmembrane region" description="Helical" evidence="9">
    <location>
        <begin position="238"/>
        <end position="257"/>
    </location>
</feature>
<feature type="transmembrane region" description="Helical" evidence="9">
    <location>
        <begin position="394"/>
        <end position="418"/>
    </location>
</feature>
<dbReference type="EMBL" id="FNIA01000003">
    <property type="protein sequence ID" value="SDM51691.1"/>
    <property type="molecule type" value="Genomic_DNA"/>
</dbReference>
<dbReference type="PANTHER" id="PTHR33908:SF11">
    <property type="entry name" value="MEMBRANE PROTEIN"/>
    <property type="match status" value="1"/>
</dbReference>
<evidence type="ECO:0000259" key="10">
    <source>
        <dbReference type="Pfam" id="PF13231"/>
    </source>
</evidence>
<keyword evidence="3 12" id="KW-0328">Glycosyltransferase</keyword>
<feature type="transmembrane region" description="Helical" evidence="9">
    <location>
        <begin position="106"/>
        <end position="124"/>
    </location>
</feature>
<evidence type="ECO:0000256" key="4">
    <source>
        <dbReference type="ARBA" id="ARBA00022679"/>
    </source>
</evidence>
<feature type="compositionally biased region" description="Low complexity" evidence="8">
    <location>
        <begin position="749"/>
        <end position="760"/>
    </location>
</feature>
<keyword evidence="5 9" id="KW-0812">Transmembrane</keyword>
<keyword evidence="4 12" id="KW-0808">Transferase</keyword>
<dbReference type="InterPro" id="IPR057168">
    <property type="entry name" value="DUF7846"/>
</dbReference>
<dbReference type="InterPro" id="IPR038731">
    <property type="entry name" value="RgtA/B/C-like"/>
</dbReference>
<evidence type="ECO:0000256" key="2">
    <source>
        <dbReference type="ARBA" id="ARBA00022475"/>
    </source>
</evidence>
<keyword evidence="2" id="KW-1003">Cell membrane</keyword>
<dbReference type="STRING" id="996166.SAMN05192554_103158"/>
<evidence type="ECO:0000313" key="13">
    <source>
        <dbReference type="Proteomes" id="UP000199370"/>
    </source>
</evidence>
<feature type="transmembrane region" description="Helical" evidence="9">
    <location>
        <begin position="430"/>
        <end position="449"/>
    </location>
</feature>
<sequence length="767" mass="82062">MAGSVPDVLTRTRVPSLLLAALAAAVVFVVATELFPYHSANHDEGVYLHQASLLLDGQLYAYPPDGLTEAFRPWFFVTDGESMYPKYAPVPSAIFALGLALGEPRLSLAAVAAGIVALTAALGTEAFDRRVGLLAGVLVLLTPTFLLTTSVFLPYAPATLLNLAFALAYVRAHRRHSRRYAVLAGVAVALAFFARPYTAVLFALPFVGHACWTLATAYRRRDGSTDEYLQHGVVARNLVVAALGLVGVLTTLGYNWLLTGDPLVFPYAAFAPLDGLGFGQRRILEHDLVYTPALAVRTNLVLLWESATRWTVGGWLGTAAFLGGAGAWLVRRLVAPDSSPTLDRPHCSDDCLALLLLAVVPAVCVGNLAFWGTYNVSSGPSELGDGLLSLFGPLYHFDLVVPLATFGAFGVVTAADRLRAAVTARRSKTAARVVLAALLVVSLPAVGVAERDALDAPVTEHAETTEKYGTIYEPVLAQEFDDAVVFVPTPYGDWLAHPFQTLRNDAGYDGDVVYALDRGPTSDFAVLRATGDRTPYRFTYHGEWVPDATDRPIGKLERLELRSGEQLSGTTRVGVPRGASSAIVRLEGDGEVREFAVEGAVDGSLAANWTVGPDGLRLTDDDVQALGGDRSVPLNGTTEFAVAVVLTYEGGATLTYRQEFDARRTDDGVQVVWPPASSVCRLVVDCGLEGTYLPDHPDEHFDGVWLNGTLTTGASSENSITAPVQNRKRSDSETVRMDFPMAAPPPMGSSFVSPRRSSYSMGVSTTS</sequence>
<feature type="transmembrane region" description="Helical" evidence="9">
    <location>
        <begin position="351"/>
        <end position="374"/>
    </location>
</feature>
<dbReference type="Pfam" id="PF13231">
    <property type="entry name" value="PMT_2"/>
    <property type="match status" value="1"/>
</dbReference>
<evidence type="ECO:0000256" key="9">
    <source>
        <dbReference type="SAM" id="Phobius"/>
    </source>
</evidence>